<accession>A0A0E9UST8</accession>
<protein>
    <submittedName>
        <fullName evidence="1">Uncharacterized protein</fullName>
    </submittedName>
</protein>
<name>A0A0E9UST8_ANGAN</name>
<evidence type="ECO:0000313" key="1">
    <source>
        <dbReference type="EMBL" id="JAH68250.1"/>
    </source>
</evidence>
<dbReference type="EMBL" id="GBXM01040327">
    <property type="protein sequence ID" value="JAH68250.1"/>
    <property type="molecule type" value="Transcribed_RNA"/>
</dbReference>
<reference evidence="1" key="2">
    <citation type="journal article" date="2015" name="Fish Shellfish Immunol.">
        <title>Early steps in the European eel (Anguilla anguilla)-Vibrio vulnificus interaction in the gills: Role of the RtxA13 toxin.</title>
        <authorList>
            <person name="Callol A."/>
            <person name="Pajuelo D."/>
            <person name="Ebbesson L."/>
            <person name="Teles M."/>
            <person name="MacKenzie S."/>
            <person name="Amaro C."/>
        </authorList>
    </citation>
    <scope>NUCLEOTIDE SEQUENCE</scope>
</reference>
<reference evidence="1" key="1">
    <citation type="submission" date="2014-11" db="EMBL/GenBank/DDBJ databases">
        <authorList>
            <person name="Amaro Gonzalez C."/>
        </authorList>
    </citation>
    <scope>NUCLEOTIDE SEQUENCE</scope>
</reference>
<sequence>MTASRTLHRSMGFVHKLIPGAMPTVYPGTTAASVDHLRIHRFCHSQ</sequence>
<organism evidence="1">
    <name type="scientific">Anguilla anguilla</name>
    <name type="common">European freshwater eel</name>
    <name type="synonym">Muraena anguilla</name>
    <dbReference type="NCBI Taxonomy" id="7936"/>
    <lineage>
        <taxon>Eukaryota</taxon>
        <taxon>Metazoa</taxon>
        <taxon>Chordata</taxon>
        <taxon>Craniata</taxon>
        <taxon>Vertebrata</taxon>
        <taxon>Euteleostomi</taxon>
        <taxon>Actinopterygii</taxon>
        <taxon>Neopterygii</taxon>
        <taxon>Teleostei</taxon>
        <taxon>Anguilliformes</taxon>
        <taxon>Anguillidae</taxon>
        <taxon>Anguilla</taxon>
    </lineage>
</organism>
<proteinExistence type="predicted"/>
<dbReference type="AlphaFoldDB" id="A0A0E9UST8"/>